<accession>A0AAD6PNZ8</accession>
<evidence type="ECO:0000313" key="6">
    <source>
        <dbReference type="EMBL" id="KAJ6435283.1"/>
    </source>
</evidence>
<evidence type="ECO:0000313" key="7">
    <source>
        <dbReference type="Proteomes" id="UP001162972"/>
    </source>
</evidence>
<protein>
    <recommendedName>
        <fullName evidence="5">RanBP2-type domain-containing protein</fullName>
    </recommendedName>
</protein>
<evidence type="ECO:0000259" key="5">
    <source>
        <dbReference type="PROSITE" id="PS50199"/>
    </source>
</evidence>
<dbReference type="Gene3D" id="4.10.1060.10">
    <property type="entry name" value="Zinc finger, RanBP2-type"/>
    <property type="match status" value="1"/>
</dbReference>
<keyword evidence="2 4" id="KW-0863">Zinc-finger</keyword>
<evidence type="ECO:0000256" key="2">
    <source>
        <dbReference type="ARBA" id="ARBA00022771"/>
    </source>
</evidence>
<evidence type="ECO:0000256" key="3">
    <source>
        <dbReference type="ARBA" id="ARBA00022833"/>
    </source>
</evidence>
<keyword evidence="1" id="KW-0479">Metal-binding</keyword>
<dbReference type="PROSITE" id="PS01358">
    <property type="entry name" value="ZF_RANBP2_1"/>
    <property type="match status" value="1"/>
</dbReference>
<dbReference type="SUPFAM" id="SSF90209">
    <property type="entry name" value="Ran binding protein zinc finger-like"/>
    <property type="match status" value="1"/>
</dbReference>
<dbReference type="InterPro" id="IPR036443">
    <property type="entry name" value="Znf_RanBP2_sf"/>
</dbReference>
<dbReference type="AlphaFoldDB" id="A0AAD6PNZ8"/>
<dbReference type="PROSITE" id="PS50199">
    <property type="entry name" value="ZF_RANBP2_2"/>
    <property type="match status" value="1"/>
</dbReference>
<feature type="domain" description="RanBP2-type" evidence="5">
    <location>
        <begin position="4"/>
        <end position="34"/>
    </location>
</feature>
<evidence type="ECO:0000256" key="1">
    <source>
        <dbReference type="ARBA" id="ARBA00022723"/>
    </source>
</evidence>
<dbReference type="GO" id="GO:0008270">
    <property type="term" value="F:zinc ion binding"/>
    <property type="evidence" value="ECO:0007669"/>
    <property type="project" value="UniProtKB-KW"/>
</dbReference>
<reference evidence="6 7" key="1">
    <citation type="journal article" date="2023" name="Int. J. Mol. Sci.">
        <title>De Novo Assembly and Annotation of 11 Diverse Shrub Willow (Salix) Genomes Reveals Novel Gene Organization in Sex-Linked Regions.</title>
        <authorList>
            <person name="Hyden B."/>
            <person name="Feng K."/>
            <person name="Yates T.B."/>
            <person name="Jawdy S."/>
            <person name="Cereghino C."/>
            <person name="Smart L.B."/>
            <person name="Muchero W."/>
        </authorList>
    </citation>
    <scope>NUCLEOTIDE SEQUENCE [LARGE SCALE GENOMIC DNA]</scope>
    <source>
        <tissue evidence="6">Shoot tip</tissue>
    </source>
</reference>
<keyword evidence="3" id="KW-0862">Zinc</keyword>
<sequence>MSLTAGGDWMCSACQHLNFKKREMCQLCGYPKLTTMLAGQAATAVARQKAIMREVGMAATLMEVIVLDGKLVIGFAPGRDVESIIMLAGWNALDAEHPGNTVVDINENDLLLTAYGPVFSAITFQF</sequence>
<name>A0AAD6PNZ8_9ROSI</name>
<keyword evidence="7" id="KW-1185">Reference proteome</keyword>
<evidence type="ECO:0000256" key="4">
    <source>
        <dbReference type="PROSITE-ProRule" id="PRU00322"/>
    </source>
</evidence>
<dbReference type="InterPro" id="IPR001876">
    <property type="entry name" value="Znf_RanBP2"/>
</dbReference>
<comment type="caution">
    <text evidence="6">The sequence shown here is derived from an EMBL/GenBank/DDBJ whole genome shotgun (WGS) entry which is preliminary data.</text>
</comment>
<proteinExistence type="predicted"/>
<dbReference type="EMBL" id="JAPFFJ010000001">
    <property type="protein sequence ID" value="KAJ6435283.1"/>
    <property type="molecule type" value="Genomic_DNA"/>
</dbReference>
<dbReference type="SMART" id="SM00547">
    <property type="entry name" value="ZnF_RBZ"/>
    <property type="match status" value="1"/>
</dbReference>
<organism evidence="6 7">
    <name type="scientific">Salix udensis</name>
    <dbReference type="NCBI Taxonomy" id="889485"/>
    <lineage>
        <taxon>Eukaryota</taxon>
        <taxon>Viridiplantae</taxon>
        <taxon>Streptophyta</taxon>
        <taxon>Embryophyta</taxon>
        <taxon>Tracheophyta</taxon>
        <taxon>Spermatophyta</taxon>
        <taxon>Magnoliopsida</taxon>
        <taxon>eudicotyledons</taxon>
        <taxon>Gunneridae</taxon>
        <taxon>Pentapetalae</taxon>
        <taxon>rosids</taxon>
        <taxon>fabids</taxon>
        <taxon>Malpighiales</taxon>
        <taxon>Salicaceae</taxon>
        <taxon>Saliceae</taxon>
        <taxon>Salix</taxon>
    </lineage>
</organism>
<gene>
    <name evidence="6" type="ORF">OIU84_000467</name>
</gene>
<dbReference type="Proteomes" id="UP001162972">
    <property type="component" value="Chromosome 18"/>
</dbReference>